<evidence type="ECO:0000313" key="1">
    <source>
        <dbReference type="EMBL" id="KAI8000686.1"/>
    </source>
</evidence>
<sequence>MKSLEYEREILATDEQEVGRRDDGVNDVVVGARDGMQRVTQEVVNAVGVKGKDVGSVVRDAVDEVGGVKELENALKCMADMELKNKAYEGTISKLEDEVVSLKSKMEMQAVNIVGGFGCVVKVKDDEIRKLENENKELRKTISMLEDQLADQQVHTVTQAYRMNTPTGCRDVGASHCDGGHTVARRSVAEKSWIDAVVDVDIVVWLVNGPVLTNNRFGVWKMMTYEEGENYEGLRTEWRQGCHVGDGESGVVCVFLTPRVLSVEKVIDAYAETLVTEQAKVCADDVLADKSYFFSSICMSVFKSGNNQAIESYKERVSFVMKRSLRADGIDEVSIAETFNHHLG</sequence>
<dbReference type="Proteomes" id="UP001060215">
    <property type="component" value="Chromosome 8"/>
</dbReference>
<dbReference type="EMBL" id="CM045765">
    <property type="protein sequence ID" value="KAI8000686.1"/>
    <property type="molecule type" value="Genomic_DNA"/>
</dbReference>
<keyword evidence="2" id="KW-1185">Reference proteome</keyword>
<comment type="caution">
    <text evidence="1">The sequence shown here is derived from an EMBL/GenBank/DDBJ whole genome shotgun (WGS) entry which is preliminary data.</text>
</comment>
<reference evidence="1 2" key="1">
    <citation type="journal article" date="2022" name="Plant J.">
        <title>Chromosome-level genome of Camellia lanceoleosa provides a valuable resource for understanding genome evolution and self-incompatibility.</title>
        <authorList>
            <person name="Gong W."/>
            <person name="Xiao S."/>
            <person name="Wang L."/>
            <person name="Liao Z."/>
            <person name="Chang Y."/>
            <person name="Mo W."/>
            <person name="Hu G."/>
            <person name="Li W."/>
            <person name="Zhao G."/>
            <person name="Zhu H."/>
            <person name="Hu X."/>
            <person name="Ji K."/>
            <person name="Xiang X."/>
            <person name="Song Q."/>
            <person name="Yuan D."/>
            <person name="Jin S."/>
            <person name="Zhang L."/>
        </authorList>
    </citation>
    <scope>NUCLEOTIDE SEQUENCE [LARGE SCALE GENOMIC DNA]</scope>
    <source>
        <strain evidence="1">SQ_2022a</strain>
    </source>
</reference>
<organism evidence="1 2">
    <name type="scientific">Camellia lanceoleosa</name>
    <dbReference type="NCBI Taxonomy" id="1840588"/>
    <lineage>
        <taxon>Eukaryota</taxon>
        <taxon>Viridiplantae</taxon>
        <taxon>Streptophyta</taxon>
        <taxon>Embryophyta</taxon>
        <taxon>Tracheophyta</taxon>
        <taxon>Spermatophyta</taxon>
        <taxon>Magnoliopsida</taxon>
        <taxon>eudicotyledons</taxon>
        <taxon>Gunneridae</taxon>
        <taxon>Pentapetalae</taxon>
        <taxon>asterids</taxon>
        <taxon>Ericales</taxon>
        <taxon>Theaceae</taxon>
        <taxon>Camellia</taxon>
    </lineage>
</organism>
<evidence type="ECO:0000313" key="2">
    <source>
        <dbReference type="Proteomes" id="UP001060215"/>
    </source>
</evidence>
<protein>
    <submittedName>
        <fullName evidence="1">Uncharacterized protein</fullName>
    </submittedName>
</protein>
<proteinExistence type="predicted"/>
<name>A0ACC0GMN2_9ERIC</name>
<accession>A0ACC0GMN2</accession>
<gene>
    <name evidence="1" type="ORF">LOK49_LG09G02085</name>
</gene>